<proteinExistence type="predicted"/>
<evidence type="ECO:0000313" key="3">
    <source>
        <dbReference type="EMBL" id="WVS92449.1"/>
    </source>
</evidence>
<keyword evidence="2" id="KW-1133">Transmembrane helix</keyword>
<protein>
    <submittedName>
        <fullName evidence="3">Nitrate/nitrite transporter NrtS</fullName>
    </submittedName>
</protein>
<evidence type="ECO:0000313" key="4">
    <source>
        <dbReference type="Proteomes" id="UP000267249"/>
    </source>
</evidence>
<feature type="transmembrane region" description="Helical" evidence="2">
    <location>
        <begin position="20"/>
        <end position="38"/>
    </location>
</feature>
<feature type="region of interest" description="Disordered" evidence="1">
    <location>
        <begin position="75"/>
        <end position="95"/>
    </location>
</feature>
<sequence>MSAIAAFSQTCRDRRALMAALRVALFVGTLLFTINHGWATANGQMTRSRWISALLTYCVPFLVSLHGQSMARSRLPATDNIPSAPLGTDREPTEP</sequence>
<keyword evidence="2" id="KW-0812">Transmembrane</keyword>
<dbReference type="AlphaFoldDB" id="A0AAQ3MBF2"/>
<reference evidence="3 4" key="1">
    <citation type="journal article" date="2018" name="Sci. Rep.">
        <title>Genome Features and Biochemical Characteristics of a Robust, Fast Growing and Naturally Transformable Cyanobacterium Synechococcus elongatus PCC 11801 Isolated from India.</title>
        <authorList>
            <person name="Jaiswal D."/>
            <person name="Sengupta A."/>
            <person name="Sohoni S."/>
            <person name="Sengupta S."/>
            <person name="Phadnavis A.G."/>
            <person name="Pakrasi H.B."/>
            <person name="Wangikar P.P."/>
        </authorList>
    </citation>
    <scope>NUCLEOTIDE SEQUENCE [LARGE SCALE GENOMIC DNA]</scope>
    <source>
        <strain evidence="3 4">PCC 11801</strain>
    </source>
</reference>
<dbReference type="InterPro" id="IPR047700">
    <property type="entry name" value="NrtS-like"/>
</dbReference>
<dbReference type="NCBIfam" id="NF038050">
    <property type="entry name" value="NrtS"/>
    <property type="match status" value="1"/>
</dbReference>
<keyword evidence="2" id="KW-0472">Membrane</keyword>
<evidence type="ECO:0000256" key="2">
    <source>
        <dbReference type="SAM" id="Phobius"/>
    </source>
</evidence>
<accession>A0AAQ3MBF2</accession>
<gene>
    <name evidence="3" type="primary">nrtS</name>
    <name evidence="3" type="ORF">DOP62_02430</name>
</gene>
<dbReference type="Proteomes" id="UP000267249">
    <property type="component" value="Chromosome"/>
</dbReference>
<organism evidence="3 4">
    <name type="scientific">Synechococcus elongatus PCC 11801</name>
    <dbReference type="NCBI Taxonomy" id="2219813"/>
    <lineage>
        <taxon>Bacteria</taxon>
        <taxon>Bacillati</taxon>
        <taxon>Cyanobacteriota</taxon>
        <taxon>Cyanophyceae</taxon>
        <taxon>Synechococcales</taxon>
        <taxon>Synechococcaceae</taxon>
        <taxon>Synechococcus</taxon>
    </lineage>
</organism>
<name>A0AAQ3MBF2_SYNEL</name>
<evidence type="ECO:0000256" key="1">
    <source>
        <dbReference type="SAM" id="MobiDB-lite"/>
    </source>
</evidence>
<dbReference type="RefSeq" id="WP_208675288.1">
    <property type="nucleotide sequence ID" value="NZ_CP030139.2"/>
</dbReference>
<dbReference type="EMBL" id="CP030139">
    <property type="protein sequence ID" value="WVS92449.1"/>
    <property type="molecule type" value="Genomic_DNA"/>
</dbReference>
<feature type="transmembrane region" description="Helical" evidence="2">
    <location>
        <begin position="50"/>
        <end position="67"/>
    </location>
</feature>